<feature type="domain" description="Heterokaryon incompatibility" evidence="1">
    <location>
        <begin position="70"/>
        <end position="212"/>
    </location>
</feature>
<name>A0A9P8V5V4_9PEZI</name>
<reference evidence="2" key="1">
    <citation type="journal article" date="2021" name="Nat. Commun.">
        <title>Genetic determinants of endophytism in the Arabidopsis root mycobiome.</title>
        <authorList>
            <person name="Mesny F."/>
            <person name="Miyauchi S."/>
            <person name="Thiergart T."/>
            <person name="Pickel B."/>
            <person name="Atanasova L."/>
            <person name="Karlsson M."/>
            <person name="Huettel B."/>
            <person name="Barry K.W."/>
            <person name="Haridas S."/>
            <person name="Chen C."/>
            <person name="Bauer D."/>
            <person name="Andreopoulos W."/>
            <person name="Pangilinan J."/>
            <person name="LaButti K."/>
            <person name="Riley R."/>
            <person name="Lipzen A."/>
            <person name="Clum A."/>
            <person name="Drula E."/>
            <person name="Henrissat B."/>
            <person name="Kohler A."/>
            <person name="Grigoriev I.V."/>
            <person name="Martin F.M."/>
            <person name="Hacquard S."/>
        </authorList>
    </citation>
    <scope>NUCLEOTIDE SEQUENCE</scope>
    <source>
        <strain evidence="2">MPI-SDFR-AT-0117</strain>
    </source>
</reference>
<proteinExistence type="predicted"/>
<keyword evidence="3" id="KW-1185">Reference proteome</keyword>
<evidence type="ECO:0000259" key="1">
    <source>
        <dbReference type="Pfam" id="PF06985"/>
    </source>
</evidence>
<protein>
    <submittedName>
        <fullName evidence="2">Heterokaryon incompatibility protein-domain-containing protein</fullName>
    </submittedName>
</protein>
<organism evidence="2 3">
    <name type="scientific">Plectosphaerella plurivora</name>
    <dbReference type="NCBI Taxonomy" id="936078"/>
    <lineage>
        <taxon>Eukaryota</taxon>
        <taxon>Fungi</taxon>
        <taxon>Dikarya</taxon>
        <taxon>Ascomycota</taxon>
        <taxon>Pezizomycotina</taxon>
        <taxon>Sordariomycetes</taxon>
        <taxon>Hypocreomycetidae</taxon>
        <taxon>Glomerellales</taxon>
        <taxon>Plectosphaerellaceae</taxon>
        <taxon>Plectosphaerella</taxon>
    </lineage>
</organism>
<dbReference type="Proteomes" id="UP000770015">
    <property type="component" value="Unassembled WGS sequence"/>
</dbReference>
<dbReference type="OrthoDB" id="5362512at2759"/>
<sequence>RVGDSTNSEAAWCRISEWFDSCTHTHATCGWRRLQNRWYPTRLLDVGVPGTETDTVKLIHTATTSPHGPYLTLSHCWGGSVSIRTTRETETSFQSGLPITSLPQTFRDAVQVTRKLKARYLWIDSLCILQDDHDDWTREAPSMDRVYENALCNIAATAAESSQGGLFFNRRPWLASPIVRDGLGAFQLSKADMLEEEIGESPLQQRAWVFQERQISPRVLHFGKNQIFWECGELFANETYPKGLSSCHSPYPLGVAHRVKRHKYGLLYVWKTMVQIFSALDLTFESDKLPGFAGIARRFEHLLGPSYLAGLWPSHSPEFFVIQLAWHVLGPSGRNHDEPYLAPSWSWASAQGSVQFSDFPNPEQADSPGPHEMLLVGTRFLEAHVDAATWDPFGPVKGGYMSKDLSTDTRTWEGMKKILESFTLTISGSLRRSGTVCLCCLSTAGHRGTSTKTARLDIP</sequence>
<evidence type="ECO:0000313" key="3">
    <source>
        <dbReference type="Proteomes" id="UP000770015"/>
    </source>
</evidence>
<dbReference type="PANTHER" id="PTHR33112:SF8">
    <property type="entry name" value="HETEROKARYON INCOMPATIBILITY DOMAIN-CONTAINING PROTEIN"/>
    <property type="match status" value="1"/>
</dbReference>
<dbReference type="EMBL" id="JAGSXJ010000022">
    <property type="protein sequence ID" value="KAH6677894.1"/>
    <property type="molecule type" value="Genomic_DNA"/>
</dbReference>
<feature type="non-terminal residue" evidence="2">
    <location>
        <position position="1"/>
    </location>
</feature>
<dbReference type="PANTHER" id="PTHR33112">
    <property type="entry name" value="DOMAIN PROTEIN, PUTATIVE-RELATED"/>
    <property type="match status" value="1"/>
</dbReference>
<dbReference type="Pfam" id="PF06985">
    <property type="entry name" value="HET"/>
    <property type="match status" value="1"/>
</dbReference>
<gene>
    <name evidence="2" type="ORF">F5X68DRAFT_139522</name>
</gene>
<evidence type="ECO:0000313" key="2">
    <source>
        <dbReference type="EMBL" id="KAH6677894.1"/>
    </source>
</evidence>
<dbReference type="AlphaFoldDB" id="A0A9P8V5V4"/>
<accession>A0A9P8V5V4</accession>
<comment type="caution">
    <text evidence="2">The sequence shown here is derived from an EMBL/GenBank/DDBJ whole genome shotgun (WGS) entry which is preliminary data.</text>
</comment>
<dbReference type="InterPro" id="IPR010730">
    <property type="entry name" value="HET"/>
</dbReference>